<accession>A0A381VQW2</accession>
<keyword evidence="7 8" id="KW-0472">Membrane</keyword>
<keyword evidence="2" id="KW-0813">Transport</keyword>
<reference evidence="9" key="1">
    <citation type="submission" date="2018-05" db="EMBL/GenBank/DDBJ databases">
        <authorList>
            <person name="Lanie J.A."/>
            <person name="Ng W.-L."/>
            <person name="Kazmierczak K.M."/>
            <person name="Andrzejewski T.M."/>
            <person name="Davidsen T.M."/>
            <person name="Wayne K.J."/>
            <person name="Tettelin H."/>
            <person name="Glass J.I."/>
            <person name="Rusch D."/>
            <person name="Podicherti R."/>
            <person name="Tsui H.-C.T."/>
            <person name="Winkler M.E."/>
        </authorList>
    </citation>
    <scope>NUCLEOTIDE SEQUENCE</scope>
</reference>
<evidence type="ECO:0008006" key="10">
    <source>
        <dbReference type="Google" id="ProtNLM"/>
    </source>
</evidence>
<keyword evidence="5 8" id="KW-1133">Transmembrane helix</keyword>
<organism evidence="9">
    <name type="scientific">marine metagenome</name>
    <dbReference type="NCBI Taxonomy" id="408172"/>
    <lineage>
        <taxon>unclassified sequences</taxon>
        <taxon>metagenomes</taxon>
        <taxon>ecological metagenomes</taxon>
    </lineage>
</organism>
<gene>
    <name evidence="9" type="ORF">METZ01_LOCUS94777</name>
</gene>
<feature type="non-terminal residue" evidence="9">
    <location>
        <position position="306"/>
    </location>
</feature>
<dbReference type="AlphaFoldDB" id="A0A381VQW2"/>
<evidence type="ECO:0000313" key="9">
    <source>
        <dbReference type="EMBL" id="SVA41923.1"/>
    </source>
</evidence>
<proteinExistence type="predicted"/>
<dbReference type="Pfam" id="PF02386">
    <property type="entry name" value="TrkH"/>
    <property type="match status" value="1"/>
</dbReference>
<evidence type="ECO:0000256" key="2">
    <source>
        <dbReference type="ARBA" id="ARBA00022448"/>
    </source>
</evidence>
<dbReference type="GO" id="GO:0005886">
    <property type="term" value="C:plasma membrane"/>
    <property type="evidence" value="ECO:0007669"/>
    <property type="project" value="UniProtKB-SubCell"/>
</dbReference>
<sequence>MINFKVILNVLGVLLLALSALMLFPLMADIIKNNSTWMSFLISLGITLSAGITLILSTRDEINKKLIMQDAFLLTTLSWIFVCLFGSLPFYLSDLEFSLTDSIFESMSGVTTTGSTIIQDVENMSHGILIWRALLQWIGGVGIIVMAISILPVLQVGGMQVFRTESSDTTEKILPKTTQIASAVIIIYFVLTLVCLISYWIFGMNFFDALVHSMTTIATGGFSSKNESFASFNINSLEYISCLFMILSSLPILIYLEVWKGKTKKIFNDTQIITFIYLILFSSAIVIFYLWLNNIKDLEESIRLGL</sequence>
<protein>
    <recommendedName>
        <fullName evidence="10">Potassium transporter TrkH</fullName>
    </recommendedName>
</protein>
<feature type="transmembrane region" description="Helical" evidence="8">
    <location>
        <begin position="134"/>
        <end position="159"/>
    </location>
</feature>
<dbReference type="GO" id="GO:0008324">
    <property type="term" value="F:monoatomic cation transmembrane transporter activity"/>
    <property type="evidence" value="ECO:0007669"/>
    <property type="project" value="InterPro"/>
</dbReference>
<keyword evidence="3" id="KW-1003">Cell membrane</keyword>
<dbReference type="GO" id="GO:0030001">
    <property type="term" value="P:metal ion transport"/>
    <property type="evidence" value="ECO:0007669"/>
    <property type="project" value="UniProtKB-ARBA"/>
</dbReference>
<evidence type="ECO:0000256" key="6">
    <source>
        <dbReference type="ARBA" id="ARBA00023065"/>
    </source>
</evidence>
<evidence type="ECO:0000256" key="7">
    <source>
        <dbReference type="ARBA" id="ARBA00023136"/>
    </source>
</evidence>
<keyword evidence="4 8" id="KW-0812">Transmembrane</keyword>
<name>A0A381VQW2_9ZZZZ</name>
<feature type="transmembrane region" description="Helical" evidence="8">
    <location>
        <begin position="180"/>
        <end position="202"/>
    </location>
</feature>
<keyword evidence="6" id="KW-0406">Ion transport</keyword>
<evidence type="ECO:0000256" key="1">
    <source>
        <dbReference type="ARBA" id="ARBA00004651"/>
    </source>
</evidence>
<comment type="subcellular location">
    <subcellularLocation>
        <location evidence="1">Cell membrane</location>
        <topology evidence="1">Multi-pass membrane protein</topology>
    </subcellularLocation>
</comment>
<dbReference type="PANTHER" id="PTHR32024">
    <property type="entry name" value="TRK SYSTEM POTASSIUM UPTAKE PROTEIN TRKG-RELATED"/>
    <property type="match status" value="1"/>
</dbReference>
<dbReference type="EMBL" id="UINC01009345">
    <property type="protein sequence ID" value="SVA41923.1"/>
    <property type="molecule type" value="Genomic_DNA"/>
</dbReference>
<dbReference type="PANTHER" id="PTHR32024:SF3">
    <property type="entry name" value="TRK SYSTEM POTASSIUM UPTAKE PROTEIN"/>
    <property type="match status" value="1"/>
</dbReference>
<evidence type="ECO:0000256" key="8">
    <source>
        <dbReference type="SAM" id="Phobius"/>
    </source>
</evidence>
<evidence type="ECO:0000256" key="5">
    <source>
        <dbReference type="ARBA" id="ARBA00022989"/>
    </source>
</evidence>
<evidence type="ECO:0000256" key="3">
    <source>
        <dbReference type="ARBA" id="ARBA00022475"/>
    </source>
</evidence>
<feature type="transmembrane region" description="Helical" evidence="8">
    <location>
        <begin position="38"/>
        <end position="59"/>
    </location>
</feature>
<feature type="transmembrane region" description="Helical" evidence="8">
    <location>
        <begin position="71"/>
        <end position="92"/>
    </location>
</feature>
<feature type="transmembrane region" description="Helical" evidence="8">
    <location>
        <begin position="237"/>
        <end position="258"/>
    </location>
</feature>
<dbReference type="InterPro" id="IPR003445">
    <property type="entry name" value="Cat_transpt"/>
</dbReference>
<feature type="transmembrane region" description="Helical" evidence="8">
    <location>
        <begin position="270"/>
        <end position="292"/>
    </location>
</feature>
<evidence type="ECO:0000256" key="4">
    <source>
        <dbReference type="ARBA" id="ARBA00022692"/>
    </source>
</evidence>